<evidence type="ECO:0000313" key="3">
    <source>
        <dbReference type="Proteomes" id="UP000791080"/>
    </source>
</evidence>
<accession>A0ABT1JF55</accession>
<dbReference type="InterPro" id="IPR004304">
    <property type="entry name" value="FmdA_AmdA"/>
</dbReference>
<evidence type="ECO:0000313" key="2">
    <source>
        <dbReference type="EMBL" id="MCP2331127.1"/>
    </source>
</evidence>
<protein>
    <submittedName>
        <fullName evidence="2">Acetamidase/formamidase</fullName>
    </submittedName>
</protein>
<dbReference type="PANTHER" id="PTHR31891:SF1">
    <property type="entry name" value="FORMAMIDASE C869.04-RELATED"/>
    <property type="match status" value="1"/>
</dbReference>
<dbReference type="RefSeq" id="WP_081715708.1">
    <property type="nucleotide sequence ID" value="NZ_AUBJ02000001.1"/>
</dbReference>
<organism evidence="2 3">
    <name type="scientific">Actinoalloteichus caeruleus DSM 43889</name>
    <dbReference type="NCBI Taxonomy" id="1120930"/>
    <lineage>
        <taxon>Bacteria</taxon>
        <taxon>Bacillati</taxon>
        <taxon>Actinomycetota</taxon>
        <taxon>Actinomycetes</taxon>
        <taxon>Pseudonocardiales</taxon>
        <taxon>Pseudonocardiaceae</taxon>
        <taxon>Actinoalloteichus</taxon>
        <taxon>Actinoalloteichus cyanogriseus</taxon>
    </lineage>
</organism>
<evidence type="ECO:0000256" key="1">
    <source>
        <dbReference type="SAM" id="MobiDB-lite"/>
    </source>
</evidence>
<dbReference type="EMBL" id="AUBJ02000001">
    <property type="protein sequence ID" value="MCP2331127.1"/>
    <property type="molecule type" value="Genomic_DNA"/>
</dbReference>
<dbReference type="Pfam" id="PF03069">
    <property type="entry name" value="FmdA_AmdA"/>
    <property type="match status" value="1"/>
</dbReference>
<dbReference type="Gene3D" id="2.60.120.580">
    <property type="entry name" value="Acetamidase/Formamidase-like domains"/>
    <property type="match status" value="2"/>
</dbReference>
<reference evidence="2 3" key="2">
    <citation type="submission" date="2022-06" db="EMBL/GenBank/DDBJ databases">
        <title>Genomic Encyclopedia of Type Strains, Phase I: the one thousand microbial genomes (KMG-I) project.</title>
        <authorList>
            <person name="Kyrpides N."/>
        </authorList>
    </citation>
    <scope>NUCLEOTIDE SEQUENCE [LARGE SCALE GENOMIC DNA]</scope>
    <source>
        <strain evidence="2 3">DSM 43889</strain>
    </source>
</reference>
<name>A0ABT1JF55_ACTCY</name>
<dbReference type="InterPro" id="IPR006311">
    <property type="entry name" value="TAT_signal"/>
</dbReference>
<dbReference type="SUPFAM" id="SSF141130">
    <property type="entry name" value="Acetamidase/Formamidase-like"/>
    <property type="match status" value="1"/>
</dbReference>
<dbReference type="Proteomes" id="UP000791080">
    <property type="component" value="Unassembled WGS sequence"/>
</dbReference>
<gene>
    <name evidence="2" type="ORF">G443_001397</name>
</gene>
<comment type="caution">
    <text evidence="2">The sequence shown here is derived from an EMBL/GenBank/DDBJ whole genome shotgun (WGS) entry which is preliminary data.</text>
</comment>
<keyword evidence="3" id="KW-1185">Reference proteome</keyword>
<feature type="compositionally biased region" description="Gly residues" evidence="1">
    <location>
        <begin position="11"/>
        <end position="21"/>
    </location>
</feature>
<dbReference type="Gene3D" id="3.10.28.20">
    <property type="entry name" value="Acetamidase/Formamidase-like domains"/>
    <property type="match status" value="1"/>
</dbReference>
<sequence length="440" mass="45563">MTRRANDGDTPIGGRGAQGHGRGAEAARTLRSGLGRRGFVLATAGLAAGGTLVGGTGGALAAPGTSGSPGGPEDLAVVQPGGRHRGTYVPADAGSVTWGRLPNRTTRPVATVDSGSLVTLDTVSHEGLLEDQGRDPRGYFGGFGVRARDVLWDAIRIARETPHDGPGPHIITGPVAVRGAVPGSVLRVDVVDLRLRVPYGVVSNRHGRGALPGEYPEAWVGDPALSEYVNPGGEISVFARAEWDGRRLVGTLPGPVRNRFPLAPFLGVMGVARDTSEVVDSVPPTDAGGNIDIRRLGVGSTLYLPVRVDGGLFYTGDPHMAQGDGEVALTAMEGSLRATVRLTAVPPGGDAPRTAFTYPFAETPEHWIPIGLSDGEGTEGGLDAAMRTAVRHAMAFLTEELGMEGPVAHAYLSAAADFAVSQVVDRTTGIHGLIRKADFA</sequence>
<dbReference type="PROSITE" id="PS51318">
    <property type="entry name" value="TAT"/>
    <property type="match status" value="1"/>
</dbReference>
<feature type="region of interest" description="Disordered" evidence="1">
    <location>
        <begin position="1"/>
        <end position="25"/>
    </location>
</feature>
<reference evidence="2 3" key="1">
    <citation type="submission" date="2013-07" db="EMBL/GenBank/DDBJ databases">
        <authorList>
            <consortium name="DOE Joint Genome Institute"/>
            <person name="Reeve W."/>
            <person name="Huntemann M."/>
            <person name="Han J."/>
            <person name="Chen A."/>
            <person name="Kyrpides N."/>
            <person name="Mavromatis K."/>
            <person name="Markowitz V."/>
            <person name="Palaniappan K."/>
            <person name="Ivanova N."/>
            <person name="Schaumberg A."/>
            <person name="Pati A."/>
            <person name="Liolios K."/>
            <person name="Nordberg H.P."/>
            <person name="Cantor M.N."/>
            <person name="Hua S.X."/>
            <person name="Woyke T."/>
        </authorList>
    </citation>
    <scope>NUCLEOTIDE SEQUENCE [LARGE SCALE GENOMIC DNA]</scope>
    <source>
        <strain evidence="2 3">DSM 43889</strain>
    </source>
</reference>
<dbReference type="PANTHER" id="PTHR31891">
    <property type="entry name" value="FORMAMIDASE C869.04-RELATED"/>
    <property type="match status" value="1"/>
</dbReference>
<proteinExistence type="predicted"/>